<organism evidence="1 2">
    <name type="scientific">Anisodus acutangulus</name>
    <dbReference type="NCBI Taxonomy" id="402998"/>
    <lineage>
        <taxon>Eukaryota</taxon>
        <taxon>Viridiplantae</taxon>
        <taxon>Streptophyta</taxon>
        <taxon>Embryophyta</taxon>
        <taxon>Tracheophyta</taxon>
        <taxon>Spermatophyta</taxon>
        <taxon>Magnoliopsida</taxon>
        <taxon>eudicotyledons</taxon>
        <taxon>Gunneridae</taxon>
        <taxon>Pentapetalae</taxon>
        <taxon>asterids</taxon>
        <taxon>lamiids</taxon>
        <taxon>Solanales</taxon>
        <taxon>Solanaceae</taxon>
        <taxon>Solanoideae</taxon>
        <taxon>Hyoscyameae</taxon>
        <taxon>Anisodus</taxon>
    </lineage>
</organism>
<dbReference type="Proteomes" id="UP001152561">
    <property type="component" value="Unassembled WGS sequence"/>
</dbReference>
<comment type="caution">
    <text evidence="1">The sequence shown here is derived from an EMBL/GenBank/DDBJ whole genome shotgun (WGS) entry which is preliminary data.</text>
</comment>
<dbReference type="Pfam" id="PF01564">
    <property type="entry name" value="Spermine_synth"/>
    <property type="match status" value="1"/>
</dbReference>
<dbReference type="AlphaFoldDB" id="A0A9Q1QXR2"/>
<accession>A0A9Q1QXR2</accession>
<keyword evidence="2" id="KW-1185">Reference proteome</keyword>
<name>A0A9Q1QXR2_9SOLA</name>
<proteinExistence type="predicted"/>
<protein>
    <submittedName>
        <fullName evidence="1">Uncharacterized protein</fullName>
    </submittedName>
</protein>
<dbReference type="InterPro" id="IPR029063">
    <property type="entry name" value="SAM-dependent_MTases_sf"/>
</dbReference>
<dbReference type="SUPFAM" id="SSF53335">
    <property type="entry name" value="S-adenosyl-L-methionine-dependent methyltransferases"/>
    <property type="match status" value="1"/>
</dbReference>
<sequence length="163" mass="18389">MAASDGIKQRNIGQEVLELDHVVVDLARDYFDFRDDEQLKVYVTDGLKYVKDAAHKKTEKINMLIIDVDSSDSSFGLSCPAANFVEESFLVAAKDSLSDQGLFVINLVSRSQAIKDSIYSKLKSVFPHLFHLQLDEDVNEVIFALKTETCTVEDKFYELLNDS</sequence>
<dbReference type="Gene3D" id="3.40.50.150">
    <property type="entry name" value="Vaccinia Virus protein VP39"/>
    <property type="match status" value="1"/>
</dbReference>
<dbReference type="OrthoDB" id="411785at2759"/>
<gene>
    <name evidence="1" type="ORF">K7X08_023639</name>
</gene>
<evidence type="ECO:0000313" key="2">
    <source>
        <dbReference type="Proteomes" id="UP001152561"/>
    </source>
</evidence>
<evidence type="ECO:0000313" key="1">
    <source>
        <dbReference type="EMBL" id="KAJ8530758.1"/>
    </source>
</evidence>
<dbReference type="EMBL" id="JAJAGQ010000021">
    <property type="protein sequence ID" value="KAJ8530758.1"/>
    <property type="molecule type" value="Genomic_DNA"/>
</dbReference>
<reference evidence="2" key="1">
    <citation type="journal article" date="2023" name="Proc. Natl. Acad. Sci. U.S.A.">
        <title>Genomic and structural basis for evolution of tropane alkaloid biosynthesis.</title>
        <authorList>
            <person name="Wanga Y.-J."/>
            <person name="Taina T."/>
            <person name="Yua J.-Y."/>
            <person name="Lia J."/>
            <person name="Xua B."/>
            <person name="Chenc J."/>
            <person name="D'Auriad J.C."/>
            <person name="Huanga J.-P."/>
            <person name="Huanga S.-X."/>
        </authorList>
    </citation>
    <scope>NUCLEOTIDE SEQUENCE [LARGE SCALE GENOMIC DNA]</scope>
    <source>
        <strain evidence="2">cv. KIB-2019</strain>
    </source>
</reference>